<dbReference type="GeneID" id="93590345"/>
<dbReference type="VEuPathDB" id="FungiDB:DFL_008034"/>
<evidence type="ECO:0000256" key="1">
    <source>
        <dbReference type="SAM" id="MobiDB-lite"/>
    </source>
</evidence>
<keyword evidence="2" id="KW-1133">Transmembrane helix</keyword>
<feature type="compositionally biased region" description="Low complexity" evidence="1">
    <location>
        <begin position="1"/>
        <end position="19"/>
    </location>
</feature>
<accession>A0A436ZMM2</accession>
<dbReference type="AlphaFoldDB" id="A0A436ZMM2"/>
<evidence type="ECO:0000313" key="4">
    <source>
        <dbReference type="Proteomes" id="UP000283090"/>
    </source>
</evidence>
<feature type="compositionally biased region" description="Polar residues" evidence="1">
    <location>
        <begin position="24"/>
        <end position="37"/>
    </location>
</feature>
<keyword evidence="4" id="KW-1185">Reference proteome</keyword>
<proteinExistence type="predicted"/>
<feature type="region of interest" description="Disordered" evidence="1">
    <location>
        <begin position="1"/>
        <end position="40"/>
    </location>
</feature>
<organism evidence="3 4">
    <name type="scientific">Arthrobotrys flagrans</name>
    <name type="common">Nematode-trapping fungus</name>
    <name type="synonym">Trichothecium flagrans</name>
    <dbReference type="NCBI Taxonomy" id="97331"/>
    <lineage>
        <taxon>Eukaryota</taxon>
        <taxon>Fungi</taxon>
        <taxon>Dikarya</taxon>
        <taxon>Ascomycota</taxon>
        <taxon>Pezizomycotina</taxon>
        <taxon>Orbiliomycetes</taxon>
        <taxon>Orbiliales</taxon>
        <taxon>Orbiliaceae</taxon>
        <taxon>Arthrobotrys</taxon>
    </lineage>
</organism>
<keyword evidence="2" id="KW-0472">Membrane</keyword>
<gene>
    <name evidence="3" type="ORF">DFL_008034</name>
</gene>
<dbReference type="Proteomes" id="UP000283090">
    <property type="component" value="Unassembled WGS sequence"/>
</dbReference>
<evidence type="ECO:0000313" key="3">
    <source>
        <dbReference type="EMBL" id="RVD80127.1"/>
    </source>
</evidence>
<evidence type="ECO:0000256" key="2">
    <source>
        <dbReference type="SAM" id="Phobius"/>
    </source>
</evidence>
<name>A0A436ZMM2_ARTFL</name>
<keyword evidence="2" id="KW-0812">Transmembrane</keyword>
<dbReference type="RefSeq" id="XP_067485671.1">
    <property type="nucleotide sequence ID" value="XM_067637709.1"/>
</dbReference>
<reference evidence="3 4" key="1">
    <citation type="submission" date="2019-01" db="EMBL/GenBank/DDBJ databases">
        <title>Intercellular communication is required for trap formation in the nematode-trapping fungus Duddingtonia flagrans.</title>
        <authorList>
            <person name="Youssar L."/>
            <person name="Wernet V."/>
            <person name="Hensel N."/>
            <person name="Hildebrandt H.-G."/>
            <person name="Fischer R."/>
        </authorList>
    </citation>
    <scope>NUCLEOTIDE SEQUENCE [LARGE SCALE GENOMIC DNA]</scope>
    <source>
        <strain evidence="3 4">CBS H-5679</strain>
    </source>
</reference>
<protein>
    <submittedName>
        <fullName evidence="3">Uncharacterized protein</fullName>
    </submittedName>
</protein>
<feature type="transmembrane region" description="Helical" evidence="2">
    <location>
        <begin position="64"/>
        <end position="81"/>
    </location>
</feature>
<sequence>MTLHSSSSVNSSGSIAHSSVPPRGNNSASTSKVSLNKNYRRDVTRTHNGQLYNYRHQVDFSKPLGYWIILTRFLDVIIFSFHSRFLSKFIILVERTLIYRVYPKIPQDLLMILISEV</sequence>
<comment type="caution">
    <text evidence="3">The sequence shown here is derived from an EMBL/GenBank/DDBJ whole genome shotgun (WGS) entry which is preliminary data.</text>
</comment>
<dbReference type="EMBL" id="SAEB01000012">
    <property type="protein sequence ID" value="RVD80127.1"/>
    <property type="molecule type" value="Genomic_DNA"/>
</dbReference>